<dbReference type="PANTHER" id="PTHR33524">
    <property type="entry name" value="C5ORF35"/>
    <property type="match status" value="1"/>
</dbReference>
<keyword evidence="2" id="KW-1185">Reference proteome</keyword>
<dbReference type="EnsemblMetazoa" id="Aqu2.1.30104_001">
    <property type="protein sequence ID" value="Aqu2.1.30104_001"/>
    <property type="gene ID" value="Aqu2.1.30104"/>
</dbReference>
<dbReference type="SUPFAM" id="SSF82199">
    <property type="entry name" value="SET domain"/>
    <property type="match status" value="1"/>
</dbReference>
<sequence>MKWKSFKHRFVPWVAANWSTRLVRSVDSHSLIEKQFEALSQLKPQLETLSLILKPLTPLAFKSNLSDTNQLKYQTLCSSAVKSLFDINNFTLHVSPSLQAEGLGVFVNQGRVKESQLVALYPGTIYLPLQPILLQSLHNSYILRCVDGIHIDGRHTHLSRLIYRSCAFRDVNSSSQLTSDLSWLSLQPLNPLSIGQLVNNQSREIQPNVEYIELDVPGSMVDEYGYLLPNCCYGPRLDAKDASRRVVALMATRDITQGEEIYSSYFTIATK</sequence>
<dbReference type="eggNOG" id="ENOG502QVIC">
    <property type="taxonomic scope" value="Eukaryota"/>
</dbReference>
<name>A0A1X7URG4_AMPQE</name>
<organism evidence="1">
    <name type="scientific">Amphimedon queenslandica</name>
    <name type="common">Sponge</name>
    <dbReference type="NCBI Taxonomy" id="400682"/>
    <lineage>
        <taxon>Eukaryota</taxon>
        <taxon>Metazoa</taxon>
        <taxon>Porifera</taxon>
        <taxon>Demospongiae</taxon>
        <taxon>Heteroscleromorpha</taxon>
        <taxon>Haplosclerida</taxon>
        <taxon>Niphatidae</taxon>
        <taxon>Amphimedon</taxon>
    </lineage>
</organism>
<evidence type="ECO:0008006" key="3">
    <source>
        <dbReference type="Google" id="ProtNLM"/>
    </source>
</evidence>
<dbReference type="KEGG" id="aqu:100635065"/>
<reference evidence="2" key="1">
    <citation type="journal article" date="2010" name="Nature">
        <title>The Amphimedon queenslandica genome and the evolution of animal complexity.</title>
        <authorList>
            <person name="Srivastava M."/>
            <person name="Simakov O."/>
            <person name="Chapman J."/>
            <person name="Fahey B."/>
            <person name="Gauthier M.E."/>
            <person name="Mitros T."/>
            <person name="Richards G.S."/>
            <person name="Conaco C."/>
            <person name="Dacre M."/>
            <person name="Hellsten U."/>
            <person name="Larroux C."/>
            <person name="Putnam N.H."/>
            <person name="Stanke M."/>
            <person name="Adamska M."/>
            <person name="Darling A."/>
            <person name="Degnan S.M."/>
            <person name="Oakley T.H."/>
            <person name="Plachetzki D.C."/>
            <person name="Zhai Y."/>
            <person name="Adamski M."/>
            <person name="Calcino A."/>
            <person name="Cummins S.F."/>
            <person name="Goodstein D.M."/>
            <person name="Harris C."/>
            <person name="Jackson D.J."/>
            <person name="Leys S.P."/>
            <person name="Shu S."/>
            <person name="Woodcroft B.J."/>
            <person name="Vervoort M."/>
            <person name="Kosik K.S."/>
            <person name="Manning G."/>
            <person name="Degnan B.M."/>
            <person name="Rokhsar D.S."/>
        </authorList>
    </citation>
    <scope>NUCLEOTIDE SEQUENCE [LARGE SCALE GENOMIC DNA]</scope>
</reference>
<dbReference type="InterPro" id="IPR040415">
    <property type="entry name" value="SETD9"/>
</dbReference>
<evidence type="ECO:0000313" key="1">
    <source>
        <dbReference type="EnsemblMetazoa" id="Aqu2.1.30104_001"/>
    </source>
</evidence>
<evidence type="ECO:0000313" key="2">
    <source>
        <dbReference type="Proteomes" id="UP000007879"/>
    </source>
</evidence>
<dbReference type="CDD" id="cd10537">
    <property type="entry name" value="SET_SETD9"/>
    <property type="match status" value="1"/>
</dbReference>
<protein>
    <recommendedName>
        <fullName evidence="3">SET domain-containing protein</fullName>
    </recommendedName>
</protein>
<dbReference type="OMA" id="YQPYEPI"/>
<dbReference type="InterPro" id="IPR046341">
    <property type="entry name" value="SET_dom_sf"/>
</dbReference>
<dbReference type="AlphaFoldDB" id="A0A1X7URG4"/>
<gene>
    <name evidence="1" type="primary">100635065</name>
</gene>
<dbReference type="Proteomes" id="UP000007879">
    <property type="component" value="Unassembled WGS sequence"/>
</dbReference>
<dbReference type="PANTHER" id="PTHR33524:SF2">
    <property type="entry name" value="SET DOMAIN-CONTAINING PROTEIN 9"/>
    <property type="match status" value="1"/>
</dbReference>
<proteinExistence type="predicted"/>
<dbReference type="InParanoid" id="A0A1X7URG4"/>
<dbReference type="OrthoDB" id="442460at2759"/>
<accession>A0A1X7URG4</accession>
<reference evidence="1" key="2">
    <citation type="submission" date="2017-05" db="UniProtKB">
        <authorList>
            <consortium name="EnsemblMetazoa"/>
        </authorList>
    </citation>
    <scope>IDENTIFICATION</scope>
</reference>
<dbReference type="EnsemblMetazoa" id="XM_003386971.3">
    <property type="protein sequence ID" value="XP_003387019.1"/>
    <property type="gene ID" value="LOC100635065"/>
</dbReference>